<dbReference type="NCBIfam" id="TIGR01326">
    <property type="entry name" value="OAH_OAS_sulfhy"/>
    <property type="match status" value="1"/>
</dbReference>
<comment type="caution">
    <text evidence="6">The sequence shown here is derived from an EMBL/GenBank/DDBJ whole genome shotgun (WGS) entry which is preliminary data.</text>
</comment>
<comment type="similarity">
    <text evidence="2 5">Belongs to the trans-sulfuration enzymes family.</text>
</comment>
<dbReference type="EMBL" id="JBHTIA010000003">
    <property type="protein sequence ID" value="MFD0764908.1"/>
    <property type="molecule type" value="Genomic_DNA"/>
</dbReference>
<dbReference type="PANTHER" id="PTHR43797:SF2">
    <property type="entry name" value="HOMOCYSTEINE_CYSTEINE SYNTHASE"/>
    <property type="match status" value="1"/>
</dbReference>
<evidence type="ECO:0000256" key="3">
    <source>
        <dbReference type="ARBA" id="ARBA00022679"/>
    </source>
</evidence>
<dbReference type="Gene3D" id="3.40.640.10">
    <property type="entry name" value="Type I PLP-dependent aspartate aminotransferase-like (Major domain)"/>
    <property type="match status" value="1"/>
</dbReference>
<protein>
    <submittedName>
        <fullName evidence="6">O-acetylhomoserine aminocarboxypropyltransferase/cysteine synthase family protein</fullName>
    </submittedName>
</protein>
<accession>A0ABW2ZFI3</accession>
<dbReference type="InterPro" id="IPR015424">
    <property type="entry name" value="PyrdxlP-dep_Trfase"/>
</dbReference>
<dbReference type="Proteomes" id="UP001597073">
    <property type="component" value="Unassembled WGS sequence"/>
</dbReference>
<evidence type="ECO:0000313" key="6">
    <source>
        <dbReference type="EMBL" id="MFD0764908.1"/>
    </source>
</evidence>
<dbReference type="InterPro" id="IPR000277">
    <property type="entry name" value="Cys/Met-Metab_PyrdxlP-dep_enz"/>
</dbReference>
<keyword evidence="7" id="KW-1185">Reference proteome</keyword>
<dbReference type="InterPro" id="IPR006235">
    <property type="entry name" value="OAc-hSer/O-AcSer_sulfhydrylase"/>
</dbReference>
<evidence type="ECO:0000256" key="5">
    <source>
        <dbReference type="RuleBase" id="RU362118"/>
    </source>
</evidence>
<gene>
    <name evidence="6" type="ORF">ACFQZI_08580</name>
</gene>
<reference evidence="7" key="1">
    <citation type="journal article" date="2019" name="Int. J. Syst. Evol. Microbiol.">
        <title>The Global Catalogue of Microorganisms (GCM) 10K type strain sequencing project: providing services to taxonomists for standard genome sequencing and annotation.</title>
        <authorList>
            <consortium name="The Broad Institute Genomics Platform"/>
            <consortium name="The Broad Institute Genome Sequencing Center for Infectious Disease"/>
            <person name="Wu L."/>
            <person name="Ma J."/>
        </authorList>
    </citation>
    <scope>NUCLEOTIDE SEQUENCE [LARGE SCALE GENOMIC DNA]</scope>
    <source>
        <strain evidence="7">CCUG 60742</strain>
    </source>
</reference>
<dbReference type="PIRSF" id="PIRSF001434">
    <property type="entry name" value="CGS"/>
    <property type="match status" value="1"/>
</dbReference>
<evidence type="ECO:0000256" key="2">
    <source>
        <dbReference type="ARBA" id="ARBA00009077"/>
    </source>
</evidence>
<dbReference type="PANTHER" id="PTHR43797">
    <property type="entry name" value="HOMOCYSTEINE/CYSTEINE SYNTHASE"/>
    <property type="match status" value="1"/>
</dbReference>
<keyword evidence="4 5" id="KW-0663">Pyridoxal phosphate</keyword>
<name>A0ABW2ZFI3_9SPHI</name>
<comment type="cofactor">
    <cofactor evidence="1 5">
        <name>pyridoxal 5'-phosphate</name>
        <dbReference type="ChEBI" id="CHEBI:597326"/>
    </cofactor>
</comment>
<organism evidence="6 7">
    <name type="scientific">Mucilaginibacter lutimaris</name>
    <dbReference type="NCBI Taxonomy" id="931629"/>
    <lineage>
        <taxon>Bacteria</taxon>
        <taxon>Pseudomonadati</taxon>
        <taxon>Bacteroidota</taxon>
        <taxon>Sphingobacteriia</taxon>
        <taxon>Sphingobacteriales</taxon>
        <taxon>Sphingobacteriaceae</taxon>
        <taxon>Mucilaginibacter</taxon>
    </lineage>
</organism>
<evidence type="ECO:0000313" key="7">
    <source>
        <dbReference type="Proteomes" id="UP001597073"/>
    </source>
</evidence>
<dbReference type="SUPFAM" id="SSF53383">
    <property type="entry name" value="PLP-dependent transferases"/>
    <property type="match status" value="1"/>
</dbReference>
<dbReference type="CDD" id="cd00614">
    <property type="entry name" value="CGS_like"/>
    <property type="match status" value="1"/>
</dbReference>
<proteinExistence type="inferred from homology"/>
<dbReference type="RefSeq" id="WP_377141142.1">
    <property type="nucleotide sequence ID" value="NZ_JBHTIA010000003.1"/>
</dbReference>
<evidence type="ECO:0000256" key="1">
    <source>
        <dbReference type="ARBA" id="ARBA00001933"/>
    </source>
</evidence>
<dbReference type="Pfam" id="PF01053">
    <property type="entry name" value="Cys_Met_Meta_PP"/>
    <property type="match status" value="1"/>
</dbReference>
<keyword evidence="3" id="KW-0808">Transferase</keyword>
<dbReference type="InterPro" id="IPR015422">
    <property type="entry name" value="PyrdxlP-dep_Trfase_small"/>
</dbReference>
<sequence length="437" mass="47794">MSNLKFETLQLHAGQEVDATTGARAVPLFQTTSYVFNSAEHGANLFALKEFGNIYTRLMNPTTDVFEKRIAALEGGIAALATSSGQAAQFIALNNILQAGDNFVTSPFLYGGTYNQFKVAFKRLGIEVRFAEDDTAENIEKHIDDKTKAIYTETIGNPGFNIPDFEKLAALAKKHDLPLFVDNTFAAGGYLFRPLQHGAHIVVESTTKWINGHGTSIGGAIIDGGTYDWGNGKFPQFTEPSEGYHGLIFNDVFGVNGPFGNINFIIRARVEGLRDFGPSQSPFNSWLNIQGLETLSLRVQRHVDNALELAKWLEKHPQVESVNYPGLESSAYHSLAKKYLKNGFGAVLSFKIKGDKQLANNLIDNLQLVSHLANVGDAKTLIIQPSATTHQQLSDIEQISAGVLPGVLRVSVGIEHIDDIKADFEQAFAKIGRLELA</sequence>
<evidence type="ECO:0000256" key="4">
    <source>
        <dbReference type="ARBA" id="ARBA00022898"/>
    </source>
</evidence>
<dbReference type="Gene3D" id="3.90.1150.10">
    <property type="entry name" value="Aspartate Aminotransferase, domain 1"/>
    <property type="match status" value="1"/>
</dbReference>
<dbReference type="InterPro" id="IPR015421">
    <property type="entry name" value="PyrdxlP-dep_Trfase_major"/>
</dbReference>